<feature type="compositionally biased region" description="Basic and acidic residues" evidence="1">
    <location>
        <begin position="83"/>
        <end position="101"/>
    </location>
</feature>
<sequence length="101" mass="11478">MSEEDGAVVIKLNPVFEVEFHGLSRIVGRLHILLDDRPFVQMDHLDSRIPHETRQGSNPLPDGASMLVPWTSITREMLNKSTSEMKRKAHGAQEPEHMGYM</sequence>
<organism evidence="2 3">
    <name type="scientific">Litchfieldella qijiaojingensis</name>
    <dbReference type="NCBI Taxonomy" id="980347"/>
    <lineage>
        <taxon>Bacteria</taxon>
        <taxon>Pseudomonadati</taxon>
        <taxon>Pseudomonadota</taxon>
        <taxon>Gammaproteobacteria</taxon>
        <taxon>Oceanospirillales</taxon>
        <taxon>Halomonadaceae</taxon>
        <taxon>Litchfieldella</taxon>
    </lineage>
</organism>
<accession>A0ABQ2YHN4</accession>
<evidence type="ECO:0000313" key="2">
    <source>
        <dbReference type="EMBL" id="GGX84045.1"/>
    </source>
</evidence>
<comment type="caution">
    <text evidence="2">The sequence shown here is derived from an EMBL/GenBank/DDBJ whole genome shotgun (WGS) entry which is preliminary data.</text>
</comment>
<gene>
    <name evidence="2" type="ORF">GCM10007160_09110</name>
</gene>
<dbReference type="EMBL" id="BMXS01000003">
    <property type="protein sequence ID" value="GGX84045.1"/>
    <property type="molecule type" value="Genomic_DNA"/>
</dbReference>
<proteinExistence type="predicted"/>
<evidence type="ECO:0000313" key="3">
    <source>
        <dbReference type="Proteomes" id="UP000653056"/>
    </source>
</evidence>
<name>A0ABQ2YHN4_9GAMM</name>
<evidence type="ECO:0000256" key="1">
    <source>
        <dbReference type="SAM" id="MobiDB-lite"/>
    </source>
</evidence>
<feature type="region of interest" description="Disordered" evidence="1">
    <location>
        <begin position="82"/>
        <end position="101"/>
    </location>
</feature>
<protein>
    <submittedName>
        <fullName evidence="2">Uncharacterized protein</fullName>
    </submittedName>
</protein>
<reference evidence="3" key="1">
    <citation type="journal article" date="2019" name="Int. J. Syst. Evol. Microbiol.">
        <title>The Global Catalogue of Microorganisms (GCM) 10K type strain sequencing project: providing services to taxonomists for standard genome sequencing and annotation.</title>
        <authorList>
            <consortium name="The Broad Institute Genomics Platform"/>
            <consortium name="The Broad Institute Genome Sequencing Center for Infectious Disease"/>
            <person name="Wu L."/>
            <person name="Ma J."/>
        </authorList>
    </citation>
    <scope>NUCLEOTIDE SEQUENCE [LARGE SCALE GENOMIC DNA]</scope>
    <source>
        <strain evidence="3">KCTC 22228</strain>
    </source>
</reference>
<keyword evidence="3" id="KW-1185">Reference proteome</keyword>
<dbReference type="Proteomes" id="UP000653056">
    <property type="component" value="Unassembled WGS sequence"/>
</dbReference>